<dbReference type="InterPro" id="IPR041529">
    <property type="entry name" value="DUF5598"/>
</dbReference>
<dbReference type="NCBIfam" id="NF006629">
    <property type="entry name" value="PRK09198.1"/>
    <property type="match status" value="1"/>
</dbReference>
<feature type="binding site" evidence="9">
    <location>
        <position position="366"/>
    </location>
    <ligand>
        <name>beta-nicotinamide D-ribonucleotide</name>
        <dbReference type="ChEBI" id="CHEBI:14649"/>
    </ligand>
</feature>
<feature type="binding site" evidence="9">
    <location>
        <position position="374"/>
    </location>
    <ligand>
        <name>beta-nicotinamide D-ribonucleotide</name>
        <dbReference type="ChEBI" id="CHEBI:14649"/>
    </ligand>
</feature>
<feature type="binding site" evidence="9">
    <location>
        <position position="293"/>
    </location>
    <ligand>
        <name>diphosphate</name>
        <dbReference type="ChEBI" id="CHEBI:33019"/>
    </ligand>
</feature>
<reference evidence="12 13" key="1">
    <citation type="submission" date="2020-07" db="EMBL/GenBank/DDBJ databases">
        <title>Genomic Encyclopedia of Type Strains, Phase IV (KMG-V): Genome sequencing to study the core and pangenomes of soil and plant-associated prokaryotes.</title>
        <authorList>
            <person name="Whitman W."/>
        </authorList>
    </citation>
    <scope>NUCLEOTIDE SEQUENCE [LARGE SCALE GENOMIC DNA]</scope>
    <source>
        <strain evidence="12 13">AN3</strain>
    </source>
</reference>
<evidence type="ECO:0000256" key="2">
    <source>
        <dbReference type="ARBA" id="ARBA00022642"/>
    </source>
</evidence>
<comment type="catalytic activity">
    <reaction evidence="8">
        <text>beta-nicotinamide D-ribonucleotide + diphosphate = 5-phospho-alpha-D-ribose 1-diphosphate + nicotinamide + H(+)</text>
        <dbReference type="Rhea" id="RHEA:16149"/>
        <dbReference type="ChEBI" id="CHEBI:14649"/>
        <dbReference type="ChEBI" id="CHEBI:15378"/>
        <dbReference type="ChEBI" id="CHEBI:17154"/>
        <dbReference type="ChEBI" id="CHEBI:33019"/>
        <dbReference type="ChEBI" id="CHEBI:58017"/>
        <dbReference type="EC" id="2.4.2.12"/>
    </reaction>
    <physiologicalReaction direction="right-to-left" evidence="8">
        <dbReference type="Rhea" id="RHEA:16151"/>
    </physiologicalReaction>
</comment>
<comment type="caution">
    <text evidence="12">The sequence shown here is derived from an EMBL/GenBank/DDBJ whole genome shotgun (WGS) entry which is preliminary data.</text>
</comment>
<dbReference type="GO" id="GO:0009435">
    <property type="term" value="P:NAD+ biosynthetic process"/>
    <property type="evidence" value="ECO:0007669"/>
    <property type="project" value="InterPro"/>
</dbReference>
<feature type="domain" description="Nicotinate/nicotinamide phosphoribosyltransferase" evidence="10">
    <location>
        <begin position="173"/>
        <end position="429"/>
    </location>
</feature>
<name>A0A839ERZ0_9HYPH</name>
<evidence type="ECO:0000259" key="11">
    <source>
        <dbReference type="Pfam" id="PF18127"/>
    </source>
</evidence>
<proteinExistence type="inferred from homology"/>
<dbReference type="SUPFAM" id="SSF51690">
    <property type="entry name" value="Nicotinate/Quinolinate PRTase C-terminal domain-like"/>
    <property type="match status" value="1"/>
</dbReference>
<dbReference type="RefSeq" id="WP_182552249.1">
    <property type="nucleotide sequence ID" value="NZ_JACGXN010000016.1"/>
</dbReference>
<feature type="domain" description="Nicotinamide phosphoribosyltransferase N-terminal" evidence="11">
    <location>
        <begin position="5"/>
        <end position="99"/>
    </location>
</feature>
<dbReference type="InterPro" id="IPR036068">
    <property type="entry name" value="Nicotinate_pribotase-like_C"/>
</dbReference>
<dbReference type="InterPro" id="IPR041525">
    <property type="entry name" value="N/Namide_PRibTrfase"/>
</dbReference>
<gene>
    <name evidence="12" type="ORF">FHW16_005444</name>
</gene>
<evidence type="ECO:0000256" key="8">
    <source>
        <dbReference type="ARBA" id="ARBA00047835"/>
    </source>
</evidence>
<evidence type="ECO:0000256" key="1">
    <source>
        <dbReference type="ARBA" id="ARBA00010897"/>
    </source>
</evidence>
<evidence type="ECO:0000256" key="6">
    <source>
        <dbReference type="ARBA" id="ARBA00035024"/>
    </source>
</evidence>
<dbReference type="PANTHER" id="PTHR43816">
    <property type="entry name" value="NICOTINAMIDE PHOSPHORIBOSYLTRANSFERASE"/>
    <property type="match status" value="1"/>
</dbReference>
<evidence type="ECO:0000256" key="9">
    <source>
        <dbReference type="PIRSR" id="PIRSR005943-1"/>
    </source>
</evidence>
<sequence length="472" mass="52078">MSFRNLILATDSYKQSHFLQYPPQTTAVSAYVEARAGGIFKEVVFVGLQAFIKQYLTEKIDSLDVDEAELVCKEHGLPFNREGWDIIRLEHNGRLPIEIQALAEGSVVPLGTPLVQVRNLDPRLPWLSTFIETALLRAIWYPSTVATLSYHVKKIIYRALLQSSEDPDGQIPFKLHDFGARGVSSSESAALGGFAHLVNFKGTDTMEALEFARRYYGANEMPAFSIPAAEHSTITSWGKDREADAYSNMIDQFGSGIVAVVSDSYDLMNAVENVWGGELKEKVLKMGGTLVVRPDSGDPVTTPLDVLHALWEKFGGTINSKGYKVLNPKVRVIQGDGMDLEKIDRLFCTLLLEGWSADNIAVGMGGGLLQGVMRDDLRFAMKANAIQIDNGEWVPVQKRPATDPTKASKAGRLAVCATRLIDYPVVTLAEDQVELQDNLLKVVYSKGNLEALTSLSELRARTEKRLKEELAA</sequence>
<evidence type="ECO:0000256" key="7">
    <source>
        <dbReference type="ARBA" id="ARBA00035036"/>
    </source>
</evidence>
<dbReference type="Gene3D" id="3.20.20.70">
    <property type="entry name" value="Aldolase class I"/>
    <property type="match status" value="1"/>
</dbReference>
<feature type="binding site" evidence="9">
    <location>
        <position position="181"/>
    </location>
    <ligand>
        <name>diphosphate</name>
        <dbReference type="ChEBI" id="CHEBI:33019"/>
    </ligand>
</feature>
<dbReference type="PANTHER" id="PTHR43816:SF1">
    <property type="entry name" value="NICOTINAMIDE PHOSPHORIBOSYLTRANSFERASE"/>
    <property type="match status" value="1"/>
</dbReference>
<organism evidence="12 13">
    <name type="scientific">Phyllobacterium myrsinacearum</name>
    <dbReference type="NCBI Taxonomy" id="28101"/>
    <lineage>
        <taxon>Bacteria</taxon>
        <taxon>Pseudomonadati</taxon>
        <taxon>Pseudomonadota</taxon>
        <taxon>Alphaproteobacteria</taxon>
        <taxon>Hyphomicrobiales</taxon>
        <taxon>Phyllobacteriaceae</taxon>
        <taxon>Phyllobacterium</taxon>
    </lineage>
</organism>
<dbReference type="InterPro" id="IPR013785">
    <property type="entry name" value="Aldolase_TIM"/>
</dbReference>
<dbReference type="Pfam" id="PF04095">
    <property type="entry name" value="NAPRTase"/>
    <property type="match status" value="1"/>
</dbReference>
<evidence type="ECO:0000256" key="3">
    <source>
        <dbReference type="ARBA" id="ARBA00022676"/>
    </source>
</evidence>
<comment type="pathway">
    <text evidence="5">Cofactor biosynthesis; NAD(+) biosynthesis; nicotinamide D-ribonucleotide from 5-phospho-alpha-D-ribose 1-diphosphate and nicotinamide: step 1/1.</text>
</comment>
<evidence type="ECO:0000313" key="12">
    <source>
        <dbReference type="EMBL" id="MBA8881699.1"/>
    </source>
</evidence>
<feature type="binding site" evidence="9">
    <location>
        <begin position="293"/>
        <end position="295"/>
    </location>
    <ligand>
        <name>beta-nicotinamide D-ribonucleotide</name>
        <dbReference type="ChEBI" id="CHEBI:14649"/>
    </ligand>
</feature>
<dbReference type="AlphaFoldDB" id="A0A839ERZ0"/>
<keyword evidence="3 12" id="KW-0328">Glycosyltransferase</keyword>
<evidence type="ECO:0000313" key="13">
    <source>
        <dbReference type="Proteomes" id="UP000549052"/>
    </source>
</evidence>
<feature type="binding site" evidence="9">
    <location>
        <position position="204"/>
    </location>
    <ligand>
        <name>beta-nicotinamide D-ribonucleotide</name>
        <dbReference type="ChEBI" id="CHEBI:14649"/>
    </ligand>
</feature>
<feature type="binding site" evidence="9">
    <location>
        <begin position="335"/>
        <end position="336"/>
    </location>
    <ligand>
        <name>beta-nicotinamide D-ribonucleotide</name>
        <dbReference type="ChEBI" id="CHEBI:14649"/>
    </ligand>
</feature>
<keyword evidence="2" id="KW-0662">Pyridine nucleotide biosynthesis</keyword>
<keyword evidence="4 12" id="KW-0808">Transferase</keyword>
<evidence type="ECO:0000256" key="5">
    <source>
        <dbReference type="ARBA" id="ARBA00035007"/>
    </source>
</evidence>
<comment type="similarity">
    <text evidence="1">Belongs to the NAPRTase family.</text>
</comment>
<dbReference type="PIRSF" id="PIRSF005943">
    <property type="entry name" value="NMPRT"/>
    <property type="match status" value="1"/>
</dbReference>
<dbReference type="InterPro" id="IPR016471">
    <property type="entry name" value="Nicotinamide_PRibTrfase"/>
</dbReference>
<dbReference type="EC" id="2.4.2.12" evidence="6"/>
<dbReference type="EMBL" id="JACGXN010000016">
    <property type="protein sequence ID" value="MBA8881699.1"/>
    <property type="molecule type" value="Genomic_DNA"/>
</dbReference>
<protein>
    <recommendedName>
        <fullName evidence="7">Nicotinamide phosphoribosyltransferase</fullName>
        <ecNumber evidence="6">2.4.2.12</ecNumber>
    </recommendedName>
</protein>
<dbReference type="CDD" id="cd01569">
    <property type="entry name" value="PBEF_like"/>
    <property type="match status" value="1"/>
</dbReference>
<keyword evidence="13" id="KW-1185">Reference proteome</keyword>
<dbReference type="Proteomes" id="UP000549052">
    <property type="component" value="Unassembled WGS sequence"/>
</dbReference>
<dbReference type="Pfam" id="PF18127">
    <property type="entry name" value="NAMPT_N"/>
    <property type="match status" value="1"/>
</dbReference>
<evidence type="ECO:0000256" key="4">
    <source>
        <dbReference type="ARBA" id="ARBA00022679"/>
    </source>
</evidence>
<feature type="binding site" evidence="9">
    <location>
        <position position="231"/>
    </location>
    <ligand>
        <name>diphosphate</name>
        <dbReference type="ChEBI" id="CHEBI:33019"/>
    </ligand>
</feature>
<accession>A0A839ERZ0</accession>
<evidence type="ECO:0000259" key="10">
    <source>
        <dbReference type="Pfam" id="PF04095"/>
    </source>
</evidence>
<dbReference type="GO" id="GO:0047280">
    <property type="term" value="F:nicotinamide phosphoribosyltransferase activity"/>
    <property type="evidence" value="ECO:0007669"/>
    <property type="project" value="UniProtKB-EC"/>
</dbReference>